<evidence type="ECO:0000313" key="3">
    <source>
        <dbReference type="Proteomes" id="UP000002281"/>
    </source>
</evidence>
<dbReference type="GeneTree" id="ENSGT00390000004994"/>
<protein>
    <submittedName>
        <fullName evidence="2">Phosphatidylinositol glycan anchor biosynthesis class Q</fullName>
    </submittedName>
</protein>
<feature type="transmembrane region" description="Helical" evidence="1">
    <location>
        <begin position="278"/>
        <end position="296"/>
    </location>
</feature>
<evidence type="ECO:0000256" key="1">
    <source>
        <dbReference type="SAM" id="Phobius"/>
    </source>
</evidence>
<dbReference type="Ensembl" id="ENSECAT00000127965.1">
    <property type="protein sequence ID" value="ENSECAP00000061827.1"/>
    <property type="gene ID" value="ENSECAG00000009750.4"/>
</dbReference>
<keyword evidence="1" id="KW-0812">Transmembrane</keyword>
<dbReference type="PANTHER" id="PTHR21329">
    <property type="entry name" value="PHOSPHATIDYLINOSITOL N-ACETYLGLUCOSAMINYLTRANSFERASE SUBUNIT Q-RELATED"/>
    <property type="match status" value="1"/>
</dbReference>
<dbReference type="PANTHER" id="PTHR21329:SF3">
    <property type="entry name" value="PHOSPHATIDYLINOSITOL N-ACETYLGLUCOSAMINYLTRANSFERASE SUBUNIT Q"/>
    <property type="match status" value="1"/>
</dbReference>
<reference evidence="2" key="2">
    <citation type="submission" date="2025-08" db="UniProtKB">
        <authorList>
            <consortium name="Ensembl"/>
        </authorList>
    </citation>
    <scope>IDENTIFICATION</scope>
    <source>
        <strain evidence="2">Thoroughbred</strain>
    </source>
</reference>
<keyword evidence="1" id="KW-0472">Membrane</keyword>
<feature type="transmembrane region" description="Helical" evidence="1">
    <location>
        <begin position="373"/>
        <end position="396"/>
    </location>
</feature>
<keyword evidence="3" id="KW-1185">Reference proteome</keyword>
<dbReference type="GO" id="GO:0016020">
    <property type="term" value="C:membrane"/>
    <property type="evidence" value="ECO:0007669"/>
    <property type="project" value="InterPro"/>
</dbReference>
<name>A0A9L0RCX5_HORSE</name>
<feature type="transmembrane region" description="Helical" evidence="1">
    <location>
        <begin position="445"/>
        <end position="469"/>
    </location>
</feature>
<dbReference type="AlphaFoldDB" id="A0A9L0RCX5"/>
<gene>
    <name evidence="2" type="primary">PIGQ</name>
</gene>
<organism evidence="2 3">
    <name type="scientific">Equus caballus</name>
    <name type="common">Horse</name>
    <dbReference type="NCBI Taxonomy" id="9796"/>
    <lineage>
        <taxon>Eukaryota</taxon>
        <taxon>Metazoa</taxon>
        <taxon>Chordata</taxon>
        <taxon>Craniata</taxon>
        <taxon>Vertebrata</taxon>
        <taxon>Euteleostomi</taxon>
        <taxon>Mammalia</taxon>
        <taxon>Eutheria</taxon>
        <taxon>Laurasiatheria</taxon>
        <taxon>Perissodactyla</taxon>
        <taxon>Equidae</taxon>
        <taxon>Equus</taxon>
    </lineage>
</organism>
<dbReference type="Pfam" id="PF05024">
    <property type="entry name" value="Gpi1"/>
    <property type="match status" value="1"/>
</dbReference>
<dbReference type="InterPro" id="IPR007720">
    <property type="entry name" value="PigQ/GPI1"/>
</dbReference>
<sequence length="607" mass="67272">MVLKAFFPTCCASADSGLLVGRWVPEQSSAVVLAVVHFPFIPIQVKELLAQVQQASRVGVAVLGTWCHRRQESEESLGHFLEGLGAIFSHEPWLQLCRERGSKFWSCKATHRQVPASLGAPGQDQVMLIFYDQRKVLLSQLHPPAALPDHQAGDATASAGGLAAVFDTVARSEVLFRSDQFDEGPVRLSHWQSEGVEASILVELAKQASGPICLLLACLLSLISAASTSRVFKLWPLSFIWSKLSTCEQLRHRLGQLTLIFSTQKAENPAQLMRKANMLVSVFLDVALGLALLSWLHGKDRIGQLADALVPVADHVAEELQHLLQWLMGAPAGLKMNRALDQVLGRFFLYHIHLWISYIHLMSPFIERILWHLGLSACLGLTVALSILSDIIALLTFHIYCFYVYGARLYCMKICGLSSLWRLFRGKKWNVLRQRVDSCSYDLDQLFIGTLLFTILVFLLPTTALYYLVFTLVSEHHAPWVCGAWHLAHGPCPQCLEGSLPALAASGHTWAGHLPLQAMWGVTVLDSGQCVLGPGASRGPMLGGHHLLLWDMQLGVWRPGPMMGGSWWWSPLSAWCGVEAHRRKGTAPRWPRLRASGMFPGSECRLL</sequence>
<accession>A0A9L0RCX5</accession>
<proteinExistence type="predicted"/>
<reference evidence="2 3" key="1">
    <citation type="journal article" date="2009" name="Science">
        <title>Genome sequence, comparative analysis, and population genetics of the domestic horse.</title>
        <authorList>
            <consortium name="Broad Institute Genome Sequencing Platform"/>
            <consortium name="Broad Institute Whole Genome Assembly Team"/>
            <person name="Wade C.M."/>
            <person name="Giulotto E."/>
            <person name="Sigurdsson S."/>
            <person name="Zoli M."/>
            <person name="Gnerre S."/>
            <person name="Imsland F."/>
            <person name="Lear T.L."/>
            <person name="Adelson D.L."/>
            <person name="Bailey E."/>
            <person name="Bellone R.R."/>
            <person name="Bloecker H."/>
            <person name="Distl O."/>
            <person name="Edgar R.C."/>
            <person name="Garber M."/>
            <person name="Leeb T."/>
            <person name="Mauceli E."/>
            <person name="MacLeod J.N."/>
            <person name="Penedo M.C.T."/>
            <person name="Raison J.M."/>
            <person name="Sharpe T."/>
            <person name="Vogel J."/>
            <person name="Andersson L."/>
            <person name="Antczak D.F."/>
            <person name="Biagi T."/>
            <person name="Binns M.M."/>
            <person name="Chowdhary B.P."/>
            <person name="Coleman S.J."/>
            <person name="Della Valle G."/>
            <person name="Fryc S."/>
            <person name="Guerin G."/>
            <person name="Hasegawa T."/>
            <person name="Hill E.W."/>
            <person name="Jurka J."/>
            <person name="Kiialainen A."/>
            <person name="Lindgren G."/>
            <person name="Liu J."/>
            <person name="Magnani E."/>
            <person name="Mickelson J.R."/>
            <person name="Murray J."/>
            <person name="Nergadze S.G."/>
            <person name="Onofrio R."/>
            <person name="Pedroni S."/>
            <person name="Piras M.F."/>
            <person name="Raudsepp T."/>
            <person name="Rocchi M."/>
            <person name="Roeed K.H."/>
            <person name="Ryder O.A."/>
            <person name="Searle S."/>
            <person name="Skow L."/>
            <person name="Swinburne J.E."/>
            <person name="Syvaenen A.C."/>
            <person name="Tozaki T."/>
            <person name="Valberg S.J."/>
            <person name="Vaudin M."/>
            <person name="White J.R."/>
            <person name="Zody M.C."/>
            <person name="Lander E.S."/>
            <person name="Lindblad-Toh K."/>
        </authorList>
    </citation>
    <scope>NUCLEOTIDE SEQUENCE [LARGE SCALE GENOMIC DNA]</scope>
    <source>
        <strain evidence="2 3">Thoroughbred</strain>
    </source>
</reference>
<dbReference type="Proteomes" id="UP000002281">
    <property type="component" value="Chromosome 13"/>
</dbReference>
<evidence type="ECO:0000313" key="2">
    <source>
        <dbReference type="Ensembl" id="ENSECAP00000061827.1"/>
    </source>
</evidence>
<dbReference type="GO" id="GO:0006506">
    <property type="term" value="P:GPI anchor biosynthetic process"/>
    <property type="evidence" value="ECO:0007669"/>
    <property type="project" value="InterPro"/>
</dbReference>
<feature type="transmembrane region" description="Helical" evidence="1">
    <location>
        <begin position="343"/>
        <end position="361"/>
    </location>
</feature>
<keyword evidence="1" id="KW-1133">Transmembrane helix</keyword>
<reference evidence="2" key="3">
    <citation type="submission" date="2025-09" db="UniProtKB">
        <authorList>
            <consortium name="Ensembl"/>
        </authorList>
    </citation>
    <scope>IDENTIFICATION</scope>
    <source>
        <strain evidence="2">Thoroughbred</strain>
    </source>
</reference>